<evidence type="ECO:0000313" key="5">
    <source>
        <dbReference type="EMBL" id="KAJ8033123.1"/>
    </source>
</evidence>
<keyword evidence="2" id="KW-0768">Sushi</keyword>
<dbReference type="InterPro" id="IPR035976">
    <property type="entry name" value="Sushi/SCR/CCP_sf"/>
</dbReference>
<evidence type="ECO:0000256" key="3">
    <source>
        <dbReference type="SAM" id="Phobius"/>
    </source>
</evidence>
<accession>A0A9Q1BTY2</accession>
<dbReference type="SUPFAM" id="SSF57535">
    <property type="entry name" value="Complement control module/SCR domain"/>
    <property type="match status" value="1"/>
</dbReference>
<comment type="caution">
    <text evidence="2">Lacks conserved residue(s) required for the propagation of feature annotation.</text>
</comment>
<evidence type="ECO:0000256" key="2">
    <source>
        <dbReference type="PROSITE-ProRule" id="PRU00302"/>
    </source>
</evidence>
<comment type="caution">
    <text evidence="5">The sequence shown here is derived from an EMBL/GenBank/DDBJ whole genome shotgun (WGS) entry which is preliminary data.</text>
</comment>
<keyword evidence="3" id="KW-0472">Membrane</keyword>
<evidence type="ECO:0000256" key="1">
    <source>
        <dbReference type="ARBA" id="ARBA00023157"/>
    </source>
</evidence>
<organism evidence="5 6">
    <name type="scientific">Holothuria leucospilota</name>
    <name type="common">Black long sea cucumber</name>
    <name type="synonym">Mertensiothuria leucospilota</name>
    <dbReference type="NCBI Taxonomy" id="206669"/>
    <lineage>
        <taxon>Eukaryota</taxon>
        <taxon>Metazoa</taxon>
        <taxon>Echinodermata</taxon>
        <taxon>Eleutherozoa</taxon>
        <taxon>Echinozoa</taxon>
        <taxon>Holothuroidea</taxon>
        <taxon>Aspidochirotacea</taxon>
        <taxon>Aspidochirotida</taxon>
        <taxon>Holothuriidae</taxon>
        <taxon>Holothuria</taxon>
    </lineage>
</organism>
<keyword evidence="1" id="KW-1015">Disulfide bond</keyword>
<keyword evidence="3" id="KW-1133">Transmembrane helix</keyword>
<reference evidence="5" key="1">
    <citation type="submission" date="2021-10" db="EMBL/GenBank/DDBJ databases">
        <title>Tropical sea cucumber genome reveals ecological adaptation and Cuvierian tubules defense mechanism.</title>
        <authorList>
            <person name="Chen T."/>
        </authorList>
    </citation>
    <scope>NUCLEOTIDE SEQUENCE</scope>
    <source>
        <strain evidence="5">Nanhai2018</strain>
        <tissue evidence="5">Muscle</tissue>
    </source>
</reference>
<evidence type="ECO:0000259" key="4">
    <source>
        <dbReference type="PROSITE" id="PS50923"/>
    </source>
</evidence>
<evidence type="ECO:0000313" key="6">
    <source>
        <dbReference type="Proteomes" id="UP001152320"/>
    </source>
</evidence>
<gene>
    <name evidence="5" type="ORF">HOLleu_23266</name>
</gene>
<keyword evidence="3" id="KW-0812">Transmembrane</keyword>
<dbReference type="SMART" id="SM00032">
    <property type="entry name" value="CCP"/>
    <property type="match status" value="1"/>
</dbReference>
<keyword evidence="6" id="KW-1185">Reference proteome</keyword>
<dbReference type="Pfam" id="PF00084">
    <property type="entry name" value="Sushi"/>
    <property type="match status" value="1"/>
</dbReference>
<dbReference type="InterPro" id="IPR000436">
    <property type="entry name" value="Sushi_SCR_CCP_dom"/>
</dbReference>
<dbReference type="Proteomes" id="UP001152320">
    <property type="component" value="Chromosome 11"/>
</dbReference>
<sequence length="235" mass="26736">MIQVMKHYIKGTFKYYQLNFTFLEVAKCSELKPPLHGTVHQGEDTALFECLDGYRLRGSRTLHCNKSSLQWTAASNRFINPICYYTYGNRSHPTFKDDTEIALLHPTQVRGNSVSVYVIGLLIFLCTCLGFVCGLPITRKLVRRKLGGNNAANSNNCHQSKDRAEHIFQEVPPSNSTILHQTNSVVYRDLGFEGKTSPQSGRKRGEIVFEEDSLYIQMHPICNSGVRWWTVNDTN</sequence>
<dbReference type="CDD" id="cd00033">
    <property type="entry name" value="CCP"/>
    <property type="match status" value="1"/>
</dbReference>
<dbReference type="EMBL" id="JAIZAY010000011">
    <property type="protein sequence ID" value="KAJ8033123.1"/>
    <property type="molecule type" value="Genomic_DNA"/>
</dbReference>
<feature type="transmembrane region" description="Helical" evidence="3">
    <location>
        <begin position="114"/>
        <end position="137"/>
    </location>
</feature>
<dbReference type="Gene3D" id="2.10.70.10">
    <property type="entry name" value="Complement Module, domain 1"/>
    <property type="match status" value="1"/>
</dbReference>
<protein>
    <recommendedName>
        <fullName evidence="4">Sushi domain-containing protein</fullName>
    </recommendedName>
</protein>
<dbReference type="AlphaFoldDB" id="A0A9Q1BTY2"/>
<name>A0A9Q1BTY2_HOLLE</name>
<proteinExistence type="predicted"/>
<dbReference type="PROSITE" id="PS50923">
    <property type="entry name" value="SUSHI"/>
    <property type="match status" value="1"/>
</dbReference>
<feature type="domain" description="Sushi" evidence="4">
    <location>
        <begin position="26"/>
        <end position="85"/>
    </location>
</feature>